<accession>A0A1T4Q2N1</accession>
<proteinExistence type="predicted"/>
<sequence length="245" mass="25410">MAISDGNLSAADIAAVTGGNGFGFGNDGGAFWLLVLFLFAFNGGWGNGFGGGNNGVPYMVNDVQRGFDQSAVMSGIAGIQASISNGFSNSEISQCNQTANLTGQLSALALNQATNACNTNANIADLKYTVATEACADRSAVTDALQSVTNTINIGIQSLKDQLNAQTLEQKNEEIANLRTQINLSNLAASQNAQTAALVADNNAQTQYLINKIVPTPVPAYFLPNFYGNYGSGYGYGYGANGFVG</sequence>
<evidence type="ECO:0000256" key="1">
    <source>
        <dbReference type="SAM" id="Coils"/>
    </source>
</evidence>
<gene>
    <name evidence="2" type="ORF">SAMN02745110_02220</name>
</gene>
<keyword evidence="1" id="KW-0175">Coiled coil</keyword>
<evidence type="ECO:0000313" key="3">
    <source>
        <dbReference type="Proteomes" id="UP000189857"/>
    </source>
</evidence>
<dbReference type="AlphaFoldDB" id="A0A1T4Q2N1"/>
<organism evidence="2 3">
    <name type="scientific">Eubacterium ruminantium</name>
    <dbReference type="NCBI Taxonomy" id="42322"/>
    <lineage>
        <taxon>Bacteria</taxon>
        <taxon>Bacillati</taxon>
        <taxon>Bacillota</taxon>
        <taxon>Clostridia</taxon>
        <taxon>Eubacteriales</taxon>
        <taxon>Eubacteriaceae</taxon>
        <taxon>Eubacterium</taxon>
    </lineage>
</organism>
<evidence type="ECO:0000313" key="2">
    <source>
        <dbReference type="EMBL" id="SJZ97886.1"/>
    </source>
</evidence>
<dbReference type="OrthoDB" id="2062955at2"/>
<name>A0A1T4Q2N1_9FIRM</name>
<protein>
    <submittedName>
        <fullName evidence="2">Uncharacterized protein</fullName>
    </submittedName>
</protein>
<feature type="coiled-coil region" evidence="1">
    <location>
        <begin position="156"/>
        <end position="188"/>
    </location>
</feature>
<dbReference type="EMBL" id="FUXA01000016">
    <property type="protein sequence ID" value="SJZ97886.1"/>
    <property type="molecule type" value="Genomic_DNA"/>
</dbReference>
<keyword evidence="3" id="KW-1185">Reference proteome</keyword>
<dbReference type="RefSeq" id="WP_078788015.1">
    <property type="nucleotide sequence ID" value="NZ_FMTO01000014.1"/>
</dbReference>
<reference evidence="2 3" key="1">
    <citation type="submission" date="2017-02" db="EMBL/GenBank/DDBJ databases">
        <authorList>
            <person name="Peterson S.W."/>
        </authorList>
    </citation>
    <scope>NUCLEOTIDE SEQUENCE [LARGE SCALE GENOMIC DNA]</scope>
    <source>
        <strain evidence="2 3">ATCC 17233</strain>
    </source>
</reference>
<dbReference type="Proteomes" id="UP000189857">
    <property type="component" value="Unassembled WGS sequence"/>
</dbReference>